<dbReference type="Pfam" id="PF00702">
    <property type="entry name" value="Hydrolase"/>
    <property type="match status" value="1"/>
</dbReference>
<evidence type="ECO:0000313" key="18">
    <source>
        <dbReference type="Proteomes" id="UP000622707"/>
    </source>
</evidence>
<evidence type="ECO:0000256" key="10">
    <source>
        <dbReference type="ARBA" id="ARBA00022842"/>
    </source>
</evidence>
<sequence>MQAAALLPPVPVAAAPARAGAGAAACALDERAEWESFSRPAKGRDDAWESYLAVEGMYCPGCSLTIEQALMPLPGVEDVQVNGATATARIVWAPAQGRPSQWLEALQRAGYRGLPASDQLAAVPRRQARRMMLWRWLVAGFCMMQVMMYAVPAYVAAPGEMTPDVAALLRWAAWLLTLPVLLFSCRPFFASAWRDVRHGRIGMDVPVAIGIAIAFGASTAATFDPGGPMGGEVWYDSVTMFVFFLLSGRLLEQRLRDRTAGALEALARRLPETVERLAADGSTERIAVRRLQAGDRIRLRAGEVFPADGRILEGETQVDEALLTGESTPLPRHVGQPVIAGSANLSGTVVVLVERTGAATRYGQIVALMERASVEKPAIARLADRFASPFLVAVLFGAAAAAWWWWPQGPGHALGVAVAVLIVTCPCALSLATPAATLAAAGALARRGILVQRLEALESGASIDTVVFDKTGTLTIDRMSLRAVRTRDGVTGQEALALAGALARQSLHPASRALAAAAPDSGLQAHAVQEHGGRGVAGRVDAGGASRCLRLGSAAFCGVAGSEQAGLAQVHLADEAGWLASFELEETLRSGALAAVASLQRLGLQAEVLSGDRSAAVQRLAQRAGLQQARGGQGPQDKLDRVAGLQAAGRRVAMVGDGMNDGPVLARADLSIALGEAVPVAQARSDFIIQGGQLEGVAAILQQARRTRAVVRQNLCWAALYNAVSVPLAIAGQMPPWLAGLGMAASSLFVVLNAARLARLRT</sequence>
<dbReference type="NCBIfam" id="TIGR01511">
    <property type="entry name" value="ATPase-IB1_Cu"/>
    <property type="match status" value="1"/>
</dbReference>
<dbReference type="InterPro" id="IPR023298">
    <property type="entry name" value="ATPase_P-typ_TM_dom_sf"/>
</dbReference>
<dbReference type="InterPro" id="IPR023214">
    <property type="entry name" value="HAD_sf"/>
</dbReference>
<accession>A0ABS1JP76</accession>
<evidence type="ECO:0000256" key="2">
    <source>
        <dbReference type="ARBA" id="ARBA00006024"/>
    </source>
</evidence>
<dbReference type="Pfam" id="PF00122">
    <property type="entry name" value="E1-E2_ATPase"/>
    <property type="match status" value="1"/>
</dbReference>
<keyword evidence="13" id="KW-0406">Ion transport</keyword>
<proteinExistence type="inferred from homology"/>
<keyword evidence="11" id="KW-1278">Translocase</keyword>
<evidence type="ECO:0000313" key="17">
    <source>
        <dbReference type="EMBL" id="MBL0426018.1"/>
    </source>
</evidence>
<dbReference type="InterPro" id="IPR023299">
    <property type="entry name" value="ATPase_P-typ_cyto_dom_N"/>
</dbReference>
<dbReference type="SUPFAM" id="SSF56784">
    <property type="entry name" value="HAD-like"/>
    <property type="match status" value="1"/>
</dbReference>
<gene>
    <name evidence="17" type="ORF">JI746_12965</name>
</gene>
<dbReference type="InterPro" id="IPR008250">
    <property type="entry name" value="ATPase_P-typ_transduc_dom_A_sf"/>
</dbReference>
<dbReference type="SUPFAM" id="SSF81653">
    <property type="entry name" value="Calcium ATPase, transduction domain A"/>
    <property type="match status" value="1"/>
</dbReference>
<dbReference type="InterPro" id="IPR059000">
    <property type="entry name" value="ATPase_P-type_domA"/>
</dbReference>
<dbReference type="Gene3D" id="2.70.150.10">
    <property type="entry name" value="Calcium-transporting ATPase, cytoplasmic transduction domain A"/>
    <property type="match status" value="1"/>
</dbReference>
<keyword evidence="7 15" id="KW-0479">Metal-binding</keyword>
<keyword evidence="4 15" id="KW-1003">Cell membrane</keyword>
<keyword evidence="14 15" id="KW-0472">Membrane</keyword>
<dbReference type="Gene3D" id="3.30.70.100">
    <property type="match status" value="1"/>
</dbReference>
<keyword evidence="10" id="KW-0460">Magnesium</keyword>
<feature type="domain" description="HMA" evidence="16">
    <location>
        <begin position="48"/>
        <end position="114"/>
    </location>
</feature>
<dbReference type="EMBL" id="JAEQND010000006">
    <property type="protein sequence ID" value="MBL0426018.1"/>
    <property type="molecule type" value="Genomic_DNA"/>
</dbReference>
<evidence type="ECO:0000256" key="7">
    <source>
        <dbReference type="ARBA" id="ARBA00022723"/>
    </source>
</evidence>
<keyword evidence="12 15" id="KW-1133">Transmembrane helix</keyword>
<dbReference type="PANTHER" id="PTHR43520">
    <property type="entry name" value="ATP7, ISOFORM B"/>
    <property type="match status" value="1"/>
</dbReference>
<dbReference type="PROSITE" id="PS00154">
    <property type="entry name" value="ATPASE_E1_E2"/>
    <property type="match status" value="1"/>
</dbReference>
<evidence type="ECO:0000256" key="3">
    <source>
        <dbReference type="ARBA" id="ARBA00022448"/>
    </source>
</evidence>
<feature type="transmembrane region" description="Helical" evidence="15">
    <location>
        <begin position="133"/>
        <end position="151"/>
    </location>
</feature>
<evidence type="ECO:0000256" key="12">
    <source>
        <dbReference type="ARBA" id="ARBA00022989"/>
    </source>
</evidence>
<dbReference type="SUPFAM" id="SSF81665">
    <property type="entry name" value="Calcium ATPase, transmembrane domain M"/>
    <property type="match status" value="1"/>
</dbReference>
<dbReference type="PRINTS" id="PR00119">
    <property type="entry name" value="CATATPASE"/>
</dbReference>
<name>A0ABS1JP76_9BURK</name>
<feature type="transmembrane region" description="Helical" evidence="15">
    <location>
        <begin position="233"/>
        <end position="251"/>
    </location>
</feature>
<organism evidence="17 18">
    <name type="scientific">Ramlibacter alkalitolerans</name>
    <dbReference type="NCBI Taxonomy" id="2039631"/>
    <lineage>
        <taxon>Bacteria</taxon>
        <taxon>Pseudomonadati</taxon>
        <taxon>Pseudomonadota</taxon>
        <taxon>Betaproteobacteria</taxon>
        <taxon>Burkholderiales</taxon>
        <taxon>Comamonadaceae</taxon>
        <taxon>Ramlibacter</taxon>
    </lineage>
</organism>
<dbReference type="Pfam" id="PF00403">
    <property type="entry name" value="HMA"/>
    <property type="match status" value="1"/>
</dbReference>
<dbReference type="InterPro" id="IPR036412">
    <property type="entry name" value="HAD-like_sf"/>
</dbReference>
<dbReference type="InterPro" id="IPR006121">
    <property type="entry name" value="HMA_dom"/>
</dbReference>
<dbReference type="NCBIfam" id="TIGR01525">
    <property type="entry name" value="ATPase-IB_hvy"/>
    <property type="match status" value="1"/>
</dbReference>
<keyword evidence="6 15" id="KW-0812">Transmembrane</keyword>
<feature type="transmembrane region" description="Helical" evidence="15">
    <location>
        <begin position="201"/>
        <end position="221"/>
    </location>
</feature>
<comment type="caution">
    <text evidence="17">The sequence shown here is derived from an EMBL/GenBank/DDBJ whole genome shotgun (WGS) entry which is preliminary data.</text>
</comment>
<feature type="transmembrane region" description="Helical" evidence="15">
    <location>
        <begin position="386"/>
        <end position="406"/>
    </location>
</feature>
<evidence type="ECO:0000256" key="5">
    <source>
        <dbReference type="ARBA" id="ARBA00022553"/>
    </source>
</evidence>
<evidence type="ECO:0000256" key="13">
    <source>
        <dbReference type="ARBA" id="ARBA00023065"/>
    </source>
</evidence>
<keyword evidence="9 15" id="KW-0067">ATP-binding</keyword>
<evidence type="ECO:0000256" key="4">
    <source>
        <dbReference type="ARBA" id="ARBA00022475"/>
    </source>
</evidence>
<dbReference type="InterPro" id="IPR027256">
    <property type="entry name" value="P-typ_ATPase_IB"/>
</dbReference>
<feature type="transmembrane region" description="Helical" evidence="15">
    <location>
        <begin position="737"/>
        <end position="755"/>
    </location>
</feature>
<protein>
    <submittedName>
        <fullName evidence="17">Cation-translocating P-type ATPase</fullName>
    </submittedName>
</protein>
<comment type="similarity">
    <text evidence="2 15">Belongs to the cation transport ATPase (P-type) (TC 3.A.3) family. Type IB subfamily.</text>
</comment>
<evidence type="ECO:0000256" key="11">
    <source>
        <dbReference type="ARBA" id="ARBA00022967"/>
    </source>
</evidence>
<feature type="transmembrane region" description="Helical" evidence="15">
    <location>
        <begin position="412"/>
        <end position="445"/>
    </location>
</feature>
<dbReference type="Proteomes" id="UP000622707">
    <property type="component" value="Unassembled WGS sequence"/>
</dbReference>
<keyword evidence="18" id="KW-1185">Reference proteome</keyword>
<dbReference type="InterPro" id="IPR036163">
    <property type="entry name" value="HMA_dom_sf"/>
</dbReference>
<evidence type="ECO:0000256" key="9">
    <source>
        <dbReference type="ARBA" id="ARBA00022840"/>
    </source>
</evidence>
<dbReference type="NCBIfam" id="TIGR01494">
    <property type="entry name" value="ATPase_P-type"/>
    <property type="match status" value="1"/>
</dbReference>
<feature type="transmembrane region" description="Helical" evidence="15">
    <location>
        <begin position="171"/>
        <end position="189"/>
    </location>
</feature>
<dbReference type="RefSeq" id="WP_201689978.1">
    <property type="nucleotide sequence ID" value="NZ_JAEQND010000006.1"/>
</dbReference>
<evidence type="ECO:0000256" key="8">
    <source>
        <dbReference type="ARBA" id="ARBA00022741"/>
    </source>
</evidence>
<dbReference type="PROSITE" id="PS50846">
    <property type="entry name" value="HMA_2"/>
    <property type="match status" value="1"/>
</dbReference>
<keyword evidence="5" id="KW-0597">Phosphoprotein</keyword>
<evidence type="ECO:0000256" key="6">
    <source>
        <dbReference type="ARBA" id="ARBA00022692"/>
    </source>
</evidence>
<evidence type="ECO:0000256" key="1">
    <source>
        <dbReference type="ARBA" id="ARBA00004651"/>
    </source>
</evidence>
<dbReference type="SUPFAM" id="SSF55008">
    <property type="entry name" value="HMA, heavy metal-associated domain"/>
    <property type="match status" value="1"/>
</dbReference>
<keyword evidence="3" id="KW-0813">Transport</keyword>
<dbReference type="Gene3D" id="3.40.50.1000">
    <property type="entry name" value="HAD superfamily/HAD-like"/>
    <property type="match status" value="1"/>
</dbReference>
<evidence type="ECO:0000259" key="16">
    <source>
        <dbReference type="PROSITE" id="PS50846"/>
    </source>
</evidence>
<dbReference type="InterPro" id="IPR001757">
    <property type="entry name" value="P_typ_ATPase"/>
</dbReference>
<dbReference type="CDD" id="cd00371">
    <property type="entry name" value="HMA"/>
    <property type="match status" value="1"/>
</dbReference>
<dbReference type="PANTHER" id="PTHR43520:SF5">
    <property type="entry name" value="CATION-TRANSPORTING P-TYPE ATPASE-RELATED"/>
    <property type="match status" value="1"/>
</dbReference>
<evidence type="ECO:0000256" key="15">
    <source>
        <dbReference type="RuleBase" id="RU362081"/>
    </source>
</evidence>
<dbReference type="Gene3D" id="3.40.1110.10">
    <property type="entry name" value="Calcium-transporting ATPase, cytoplasmic domain N"/>
    <property type="match status" value="1"/>
</dbReference>
<evidence type="ECO:0000256" key="14">
    <source>
        <dbReference type="ARBA" id="ARBA00023136"/>
    </source>
</evidence>
<reference evidence="17 18" key="1">
    <citation type="journal article" date="2017" name="Int. J. Syst. Evol. Microbiol.">
        <title>Ramlibacter alkalitolerans sp. nov., alkali-tolerant bacterium isolated from soil of ginseng.</title>
        <authorList>
            <person name="Lee D.H."/>
            <person name="Cha C.J."/>
        </authorList>
    </citation>
    <scope>NUCLEOTIDE SEQUENCE [LARGE SCALE GENOMIC DNA]</scope>
    <source>
        <strain evidence="17 18">KACC 19305</strain>
    </source>
</reference>
<dbReference type="PROSITE" id="PS01229">
    <property type="entry name" value="COF_2"/>
    <property type="match status" value="1"/>
</dbReference>
<keyword evidence="8 15" id="KW-0547">Nucleotide-binding</keyword>
<dbReference type="InterPro" id="IPR018303">
    <property type="entry name" value="ATPase_P-typ_P_site"/>
</dbReference>
<feature type="transmembrane region" description="Helical" evidence="15">
    <location>
        <begin position="715"/>
        <end position="731"/>
    </location>
</feature>
<comment type="subcellular location">
    <subcellularLocation>
        <location evidence="1">Cell membrane</location>
        <topology evidence="1">Multi-pass membrane protein</topology>
    </subcellularLocation>
</comment>